<dbReference type="OrthoDB" id="2531053at2"/>
<dbReference type="EMBL" id="QZEY01000006">
    <property type="protein sequence ID" value="RJL31714.1"/>
    <property type="molecule type" value="Genomic_DNA"/>
</dbReference>
<dbReference type="Proteomes" id="UP000265768">
    <property type="component" value="Unassembled WGS sequence"/>
</dbReference>
<dbReference type="RefSeq" id="WP_119927741.1">
    <property type="nucleotide sequence ID" value="NZ_QZEY01000006.1"/>
</dbReference>
<gene>
    <name evidence="2" type="ORF">D5H75_18605</name>
</gene>
<keyword evidence="1" id="KW-0732">Signal</keyword>
<name>A0A3A4AWH7_9ACTN</name>
<accession>A0A3A4AWH7</accession>
<keyword evidence="3" id="KW-1185">Reference proteome</keyword>
<dbReference type="SUPFAM" id="SSF53850">
    <property type="entry name" value="Periplasmic binding protein-like II"/>
    <property type="match status" value="1"/>
</dbReference>
<dbReference type="InterPro" id="IPR006059">
    <property type="entry name" value="SBP"/>
</dbReference>
<evidence type="ECO:0000313" key="2">
    <source>
        <dbReference type="EMBL" id="RJL31714.1"/>
    </source>
</evidence>
<feature type="signal peptide" evidence="1">
    <location>
        <begin position="1"/>
        <end position="19"/>
    </location>
</feature>
<comment type="caution">
    <text evidence="2">The sequence shown here is derived from an EMBL/GenBank/DDBJ whole genome shotgun (WGS) entry which is preliminary data.</text>
</comment>
<dbReference type="AlphaFoldDB" id="A0A3A4AWH7"/>
<organism evidence="2 3">
    <name type="scientific">Bailinhaonella thermotolerans</name>
    <dbReference type="NCBI Taxonomy" id="1070861"/>
    <lineage>
        <taxon>Bacteria</taxon>
        <taxon>Bacillati</taxon>
        <taxon>Actinomycetota</taxon>
        <taxon>Actinomycetes</taxon>
        <taxon>Streptosporangiales</taxon>
        <taxon>Streptosporangiaceae</taxon>
        <taxon>Bailinhaonella</taxon>
    </lineage>
</organism>
<sequence length="430" mass="46526">MKRALAVLALTAMAAAACSGGGGTGPGVRQDGGSGGKVTIRWSTWGSADDIKLYEEFTQDFEKRHPNIKLKLESVPKYADYHPKLLTQLTSKTAPDVIFVGDDNIGKFVTAGVLTPLNDKLAGPDSKSRPEDFGEGLYGGAKRDGTIYGVPNDTNPEVLWYDKKALQAAGITEDPAALHEAGQWTMAKYLDMNARLKAAGKAGSLFWNWYGSTYSFVGGFGGKVWDGGKFVATTDPKTRQALETLAKGYQDKTFLCVDLLPESDSANTQFVKHKAGFYAGGRWMIDIVKKGGEQDNYDIVPFPSPDGKPMPGAVAASYLALNKDTEHPKEAFTFLTEFVSKEGQLIRLKSGGAVPSVKGAESLVLEGGYPKHAKTFIDVRDTGFANYPEEVAVPGLTFAINEHLLKVWQGKLPFDQGMTELQKLVENHKG</sequence>
<dbReference type="InterPro" id="IPR050490">
    <property type="entry name" value="Bact_solute-bd_prot1"/>
</dbReference>
<evidence type="ECO:0000313" key="3">
    <source>
        <dbReference type="Proteomes" id="UP000265768"/>
    </source>
</evidence>
<dbReference type="PANTHER" id="PTHR43649">
    <property type="entry name" value="ARABINOSE-BINDING PROTEIN-RELATED"/>
    <property type="match status" value="1"/>
</dbReference>
<evidence type="ECO:0000256" key="1">
    <source>
        <dbReference type="SAM" id="SignalP"/>
    </source>
</evidence>
<dbReference type="PANTHER" id="PTHR43649:SF12">
    <property type="entry name" value="DIACETYLCHITOBIOSE BINDING PROTEIN DASA"/>
    <property type="match status" value="1"/>
</dbReference>
<proteinExistence type="predicted"/>
<dbReference type="Gene3D" id="3.40.190.10">
    <property type="entry name" value="Periplasmic binding protein-like II"/>
    <property type="match status" value="1"/>
</dbReference>
<feature type="chain" id="PRO_5039560107" evidence="1">
    <location>
        <begin position="20"/>
        <end position="430"/>
    </location>
</feature>
<protein>
    <submittedName>
        <fullName evidence="2">Sugar ABC transporter substrate-binding protein</fullName>
    </submittedName>
</protein>
<reference evidence="2 3" key="1">
    <citation type="submission" date="2018-09" db="EMBL/GenBank/DDBJ databases">
        <title>YIM 75507 draft genome.</title>
        <authorList>
            <person name="Tang S."/>
            <person name="Feng Y."/>
        </authorList>
    </citation>
    <scope>NUCLEOTIDE SEQUENCE [LARGE SCALE GENOMIC DNA]</scope>
    <source>
        <strain evidence="2 3">YIM 75507</strain>
    </source>
</reference>
<dbReference type="PROSITE" id="PS51257">
    <property type="entry name" value="PROKAR_LIPOPROTEIN"/>
    <property type="match status" value="1"/>
</dbReference>
<dbReference type="Pfam" id="PF01547">
    <property type="entry name" value="SBP_bac_1"/>
    <property type="match status" value="1"/>
</dbReference>
<dbReference type="CDD" id="cd13585">
    <property type="entry name" value="PBP2_TMBP_like"/>
    <property type="match status" value="1"/>
</dbReference>